<name>A0A2A6BIV6_PRIPA</name>
<dbReference type="PANTHER" id="PTHR22941">
    <property type="entry name" value="SERPENTINE RECEPTOR"/>
    <property type="match status" value="1"/>
</dbReference>
<dbReference type="InterPro" id="IPR019422">
    <property type="entry name" value="7TM_GPCR_serpentine_rcpt_Srh"/>
</dbReference>
<dbReference type="Pfam" id="PF10318">
    <property type="entry name" value="7TM_GPCR_Srh"/>
    <property type="match status" value="1"/>
</dbReference>
<dbReference type="InterPro" id="IPR053220">
    <property type="entry name" value="Nematode_rcpt-like_serp_H"/>
</dbReference>
<dbReference type="PANTHER" id="PTHR22941:SF26">
    <property type="entry name" value="SERPENTINE RECEPTOR, CLASS H"/>
    <property type="match status" value="1"/>
</dbReference>
<dbReference type="AlphaFoldDB" id="A0A2A6BIV6"/>
<protein>
    <submittedName>
        <fullName evidence="1">G protein-coupled receptor</fullName>
    </submittedName>
</protein>
<sequence length="342" mass="38602">MTPKDSSLFIPIAVEEEMDLMERVLFGISCFLHVPALFCLLKATPPHQAQIKPFLIACQVSVVISDVYYSLFFEPTFVPEVDLIYCTGFLCRIAATSTAMGIYIYAIGALALSSLACIIARHQGMMPITSRWKMTKKNRRAMIVGVLMAFTIPTTTFTVFPFDMNESDRLINESSYDLDWVRERGRYIKLPSNIFMHAINWSAITCFIGTLVIAISLFTHMFYVLNHETVTSTHTKALIRLSLKRLSVQLNVPILLIAIPLIVLFLQIETRCFPIKTGTAAMFLTPFHPIVHNFVLLIILPTYRNAIVGAVRNWRNPSIGNGPMTVRISITTNLPQSRARHQ</sequence>
<dbReference type="Proteomes" id="UP000005239">
    <property type="component" value="Unassembled WGS sequence"/>
</dbReference>
<organism evidence="1 2">
    <name type="scientific">Pristionchus pacificus</name>
    <name type="common">Parasitic nematode worm</name>
    <dbReference type="NCBI Taxonomy" id="54126"/>
    <lineage>
        <taxon>Eukaryota</taxon>
        <taxon>Metazoa</taxon>
        <taxon>Ecdysozoa</taxon>
        <taxon>Nematoda</taxon>
        <taxon>Chromadorea</taxon>
        <taxon>Rhabditida</taxon>
        <taxon>Rhabditina</taxon>
        <taxon>Diplogasteromorpha</taxon>
        <taxon>Diplogasteroidea</taxon>
        <taxon>Neodiplogasteridae</taxon>
        <taxon>Pristionchus</taxon>
    </lineage>
</organism>
<evidence type="ECO:0000313" key="2">
    <source>
        <dbReference type="Proteomes" id="UP000005239"/>
    </source>
</evidence>
<reference evidence="1" key="2">
    <citation type="submission" date="2022-06" db="UniProtKB">
        <authorList>
            <consortium name="EnsemblMetazoa"/>
        </authorList>
    </citation>
    <scope>IDENTIFICATION</scope>
    <source>
        <strain evidence="1">PS312</strain>
    </source>
</reference>
<keyword evidence="2" id="KW-1185">Reference proteome</keyword>
<gene>
    <name evidence="1" type="primary">WBGene00278381</name>
</gene>
<evidence type="ECO:0000313" key="1">
    <source>
        <dbReference type="EnsemblMetazoa" id="PPA40012.1"/>
    </source>
</evidence>
<dbReference type="EnsemblMetazoa" id="PPA40012.1">
    <property type="protein sequence ID" value="PPA40012.1"/>
    <property type="gene ID" value="WBGene00278381"/>
</dbReference>
<accession>A0A8R1UVP5</accession>
<reference evidence="2" key="1">
    <citation type="journal article" date="2008" name="Nat. Genet.">
        <title>The Pristionchus pacificus genome provides a unique perspective on nematode lifestyle and parasitism.</title>
        <authorList>
            <person name="Dieterich C."/>
            <person name="Clifton S.W."/>
            <person name="Schuster L.N."/>
            <person name="Chinwalla A."/>
            <person name="Delehaunty K."/>
            <person name="Dinkelacker I."/>
            <person name="Fulton L."/>
            <person name="Fulton R."/>
            <person name="Godfrey J."/>
            <person name="Minx P."/>
            <person name="Mitreva M."/>
            <person name="Roeseler W."/>
            <person name="Tian H."/>
            <person name="Witte H."/>
            <person name="Yang S.P."/>
            <person name="Wilson R.K."/>
            <person name="Sommer R.J."/>
        </authorList>
    </citation>
    <scope>NUCLEOTIDE SEQUENCE [LARGE SCALE GENOMIC DNA]</scope>
    <source>
        <strain evidence="2">PS312</strain>
    </source>
</reference>
<proteinExistence type="predicted"/>
<accession>A0A2A6BIV6</accession>